<dbReference type="InterPro" id="IPR011990">
    <property type="entry name" value="TPR-like_helical_dom_sf"/>
</dbReference>
<reference evidence="3 4" key="1">
    <citation type="submission" date="2024-02" db="EMBL/GenBank/DDBJ databases">
        <authorList>
            <person name="Chen Y."/>
            <person name="Shah S."/>
            <person name="Dougan E. K."/>
            <person name="Thang M."/>
            <person name="Chan C."/>
        </authorList>
    </citation>
    <scope>NUCLEOTIDE SEQUENCE [LARGE SCALE GENOMIC DNA]</scope>
</reference>
<feature type="compositionally biased region" description="Low complexity" evidence="2">
    <location>
        <begin position="213"/>
        <end position="227"/>
    </location>
</feature>
<name>A0ABP0IJX3_9DINO</name>
<keyword evidence="4" id="KW-1185">Reference proteome</keyword>
<dbReference type="EMBL" id="CAXAMN010002869">
    <property type="protein sequence ID" value="CAK9001645.1"/>
    <property type="molecule type" value="Genomic_DNA"/>
</dbReference>
<gene>
    <name evidence="3" type="ORF">CCMP2556_LOCUS6548</name>
</gene>
<dbReference type="Gene3D" id="1.25.40.10">
    <property type="entry name" value="Tetratricopeptide repeat domain"/>
    <property type="match status" value="3"/>
</dbReference>
<sequence length="1080" mass="120501">MPKAGLEPSRSLQLGAVGLIFVLVLLVQRVLALQRACAELGQALELLAKVLRERPMLAPDAGLESLAFSSSLYEDTFSRVSRSLKGRPKLGSLDGLHYGGYDSFGDAYDSYSLDSFYWKERLAQDLEHRRRFGDFYHRPTRFHDDLPGLGHDWYSGDFDRSPWTGASYGLDDWTGMPVVRVRGSVMRRAANQSNAFEEALSSQSRFPEGGGASSRPSRPSRTSPEIPRILHQTWKTDQVPAKFRNHLQSWRRLHPGWRFEFWDDQTSRRLMAEKYPKHLRQYDRMSGIKRADVARLVALSVYGGVYADIDVEATRSLEPLLHAAEATNAAVLLGEENLVHSVLLEHKAEPLVSNAVMIGAAGHPFWEEVLQEIFSRSWCGEDPVQCTGPRIVDRVSWEHLRRNPACHKSGCVLRLRYDYFSPNIALWNAGNMVKECRPRDRYSRWSWGSTSKEKERMVTDACRSLSRALDRPTALHSNRTFAVHHWQCSWCREDEALRKSVSLAEIVWAVMNESQAEAPLLVTAAEKECQSKLGQKLTKEALGPLQRVANTRCVQADLEKPLLLYSEDSDAVFSSRLEFQEQLPRLNELLTAYYKMFQLDEELLVSVILAPLCHEATHAFSCTTTFQEICLLEDCNDRKDAAALQPPQAWPFLQDGLVGLRGPAGSLAFSLEAADALAEVLHRRAPISTYECFMQSLKSRSRSRQSPHARQPKADPHVAIDEEVELDFTEGGSVSSRVPKEAEQAGWLQDFLSDSPGVVKRRQQMLQALQAWEALSQNLTQEAFTALAEEKLDALTLTVRAEALLRLGRLEEAAKDCVQALRIFPESSMTTLVQAEVNLRLGYPADCLEDCNHLLDWNPRCSQASALRGEARLSLGHLDEAILDCDWALAHGHRSAAVLAVRGNAHRKLGNIREAISDADEALRECPSCCEALLLRGQAQLELREAGAALADLTKAIDIPHAASEVRVSALASRADAFVALQRYDKAITDCDEALTISRSPLALAIRGEAQLLSCEYQAALEDCSAALALEPTDPYTLAVRAEAHLCLGHRDDSIGDCDQALELSPGLEYAVLCSDYHIQ</sequence>
<feature type="region of interest" description="Disordered" evidence="2">
    <location>
        <begin position="196"/>
        <end position="229"/>
    </location>
</feature>
<protein>
    <submittedName>
        <fullName evidence="3">Uncharacterized protein</fullName>
    </submittedName>
</protein>
<dbReference type="InterPro" id="IPR051706">
    <property type="entry name" value="Glycosyltransferase_domain"/>
</dbReference>
<dbReference type="PANTHER" id="PTHR32385:SF23">
    <property type="entry name" value="NUCLEOTIDE-DIPHOSPHO-SUGAR TRANSFERASE"/>
    <property type="match status" value="1"/>
</dbReference>
<dbReference type="SMART" id="SM00028">
    <property type="entry name" value="TPR"/>
    <property type="match status" value="7"/>
</dbReference>
<dbReference type="InterPro" id="IPR029044">
    <property type="entry name" value="Nucleotide-diphossugar_trans"/>
</dbReference>
<evidence type="ECO:0000313" key="3">
    <source>
        <dbReference type="EMBL" id="CAK9001645.1"/>
    </source>
</evidence>
<dbReference type="Pfam" id="PF04488">
    <property type="entry name" value="Gly_transf_sug"/>
    <property type="match status" value="1"/>
</dbReference>
<dbReference type="PANTHER" id="PTHR32385">
    <property type="entry name" value="MANNOSYL PHOSPHORYLINOSITOL CERAMIDE SYNTHASE"/>
    <property type="match status" value="1"/>
</dbReference>
<dbReference type="SUPFAM" id="SSF53448">
    <property type="entry name" value="Nucleotide-diphospho-sugar transferases"/>
    <property type="match status" value="1"/>
</dbReference>
<dbReference type="Proteomes" id="UP001642484">
    <property type="component" value="Unassembled WGS sequence"/>
</dbReference>
<evidence type="ECO:0000256" key="1">
    <source>
        <dbReference type="ARBA" id="ARBA00022679"/>
    </source>
</evidence>
<feature type="compositionally biased region" description="Polar residues" evidence="2">
    <location>
        <begin position="196"/>
        <end position="205"/>
    </location>
</feature>
<accession>A0ABP0IJX3</accession>
<dbReference type="InterPro" id="IPR019734">
    <property type="entry name" value="TPR_rpt"/>
</dbReference>
<evidence type="ECO:0000313" key="4">
    <source>
        <dbReference type="Proteomes" id="UP001642484"/>
    </source>
</evidence>
<proteinExistence type="predicted"/>
<dbReference type="InterPro" id="IPR007577">
    <property type="entry name" value="GlycoTrfase_DXD_sugar-bd_CS"/>
</dbReference>
<dbReference type="Pfam" id="PF13432">
    <property type="entry name" value="TPR_16"/>
    <property type="match status" value="1"/>
</dbReference>
<dbReference type="Gene3D" id="3.90.550.20">
    <property type="match status" value="1"/>
</dbReference>
<dbReference type="SUPFAM" id="SSF48452">
    <property type="entry name" value="TPR-like"/>
    <property type="match status" value="2"/>
</dbReference>
<comment type="caution">
    <text evidence="3">The sequence shown here is derived from an EMBL/GenBank/DDBJ whole genome shotgun (WGS) entry which is preliminary data.</text>
</comment>
<organism evidence="3 4">
    <name type="scientific">Durusdinium trenchii</name>
    <dbReference type="NCBI Taxonomy" id="1381693"/>
    <lineage>
        <taxon>Eukaryota</taxon>
        <taxon>Sar</taxon>
        <taxon>Alveolata</taxon>
        <taxon>Dinophyceae</taxon>
        <taxon>Suessiales</taxon>
        <taxon>Symbiodiniaceae</taxon>
        <taxon>Durusdinium</taxon>
    </lineage>
</organism>
<keyword evidence="1" id="KW-0808">Transferase</keyword>
<evidence type="ECO:0000256" key="2">
    <source>
        <dbReference type="SAM" id="MobiDB-lite"/>
    </source>
</evidence>